<sequence>MSPAGDVPAQMTAAYITEPGTADAIRVGPLPTPRPAADQVLVRTEALVVNHVDTFVRSGAYRTALPSPFVIGRDLVGTVVQVGSTATGFAVGDRVWCNSLGHGGRQGSFAQYAAVPAERLYRLPDGVDAESAAVVLHTAATAHLGLFREAGLRLGETIIVGGAAGGVGSCVVQLAAAAGARVIATARPDDADWCRGCGAAEVVDYRDPELFARLAELAPDGADVYWDNAGVHDLEHAVPLLARRGRIIAMAGMSATPTLPVGQLYVRDASIRGFAISNAGVDDLAAAAKVVNHGLKSGILKARIADRLPLAQAADAHRRQEAGPHGRILVVP</sequence>
<dbReference type="PANTHER" id="PTHR44154">
    <property type="entry name" value="QUINONE OXIDOREDUCTASE"/>
    <property type="match status" value="1"/>
</dbReference>
<feature type="domain" description="Enoyl reductase (ER)" evidence="2">
    <location>
        <begin position="20"/>
        <end position="330"/>
    </location>
</feature>
<accession>A0A9X4LXK5</accession>
<evidence type="ECO:0000259" key="2">
    <source>
        <dbReference type="SMART" id="SM00829"/>
    </source>
</evidence>
<dbReference type="Pfam" id="PF08240">
    <property type="entry name" value="ADH_N"/>
    <property type="match status" value="1"/>
</dbReference>
<dbReference type="SUPFAM" id="SSF50129">
    <property type="entry name" value="GroES-like"/>
    <property type="match status" value="1"/>
</dbReference>
<dbReference type="Gene3D" id="3.90.180.10">
    <property type="entry name" value="Medium-chain alcohol dehydrogenases, catalytic domain"/>
    <property type="match status" value="1"/>
</dbReference>
<proteinExistence type="predicted"/>
<dbReference type="InterPro" id="IPR036291">
    <property type="entry name" value="NAD(P)-bd_dom_sf"/>
</dbReference>
<protein>
    <submittedName>
        <fullName evidence="3">NADPH:quinone reductase</fullName>
    </submittedName>
</protein>
<dbReference type="Pfam" id="PF00107">
    <property type="entry name" value="ADH_zinc_N"/>
    <property type="match status" value="1"/>
</dbReference>
<keyword evidence="1" id="KW-0521">NADP</keyword>
<dbReference type="AlphaFoldDB" id="A0A9X4LXK5"/>
<dbReference type="InterPro" id="IPR020843">
    <property type="entry name" value="ER"/>
</dbReference>
<dbReference type="EMBL" id="JANRHA010000001">
    <property type="protein sequence ID" value="MDG3013139.1"/>
    <property type="molecule type" value="Genomic_DNA"/>
</dbReference>
<dbReference type="SUPFAM" id="SSF51735">
    <property type="entry name" value="NAD(P)-binding Rossmann-fold domains"/>
    <property type="match status" value="1"/>
</dbReference>
<evidence type="ECO:0000313" key="4">
    <source>
        <dbReference type="Proteomes" id="UP001152755"/>
    </source>
</evidence>
<gene>
    <name evidence="3" type="ORF">NVS88_01025</name>
</gene>
<dbReference type="Gene3D" id="3.40.50.720">
    <property type="entry name" value="NAD(P)-binding Rossmann-like Domain"/>
    <property type="match status" value="1"/>
</dbReference>
<organism evidence="3 4">
    <name type="scientific">Speluncibacter jeojiensis</name>
    <dbReference type="NCBI Taxonomy" id="2710754"/>
    <lineage>
        <taxon>Bacteria</taxon>
        <taxon>Bacillati</taxon>
        <taxon>Actinomycetota</taxon>
        <taxon>Actinomycetes</taxon>
        <taxon>Mycobacteriales</taxon>
        <taxon>Speluncibacteraceae</taxon>
        <taxon>Speluncibacter</taxon>
    </lineage>
</organism>
<keyword evidence="4" id="KW-1185">Reference proteome</keyword>
<dbReference type="InterPro" id="IPR011032">
    <property type="entry name" value="GroES-like_sf"/>
</dbReference>
<dbReference type="SMART" id="SM00829">
    <property type="entry name" value="PKS_ER"/>
    <property type="match status" value="1"/>
</dbReference>
<evidence type="ECO:0000313" key="3">
    <source>
        <dbReference type="EMBL" id="MDG3013139.1"/>
    </source>
</evidence>
<dbReference type="RefSeq" id="WP_332518944.1">
    <property type="nucleotide sequence ID" value="NZ_JANRHA010000001.1"/>
</dbReference>
<dbReference type="InterPro" id="IPR013149">
    <property type="entry name" value="ADH-like_C"/>
</dbReference>
<evidence type="ECO:0000256" key="1">
    <source>
        <dbReference type="ARBA" id="ARBA00022857"/>
    </source>
</evidence>
<dbReference type="InterPro" id="IPR013154">
    <property type="entry name" value="ADH-like_N"/>
</dbReference>
<dbReference type="Proteomes" id="UP001152755">
    <property type="component" value="Unassembled WGS sequence"/>
</dbReference>
<dbReference type="GO" id="GO:0016491">
    <property type="term" value="F:oxidoreductase activity"/>
    <property type="evidence" value="ECO:0007669"/>
    <property type="project" value="InterPro"/>
</dbReference>
<dbReference type="PANTHER" id="PTHR44154:SF1">
    <property type="entry name" value="QUINONE OXIDOREDUCTASE"/>
    <property type="match status" value="1"/>
</dbReference>
<reference evidence="3" key="1">
    <citation type="submission" date="2022-08" db="EMBL/GenBank/DDBJ databases">
        <title>Genome analysis of Corynebacteriales strain.</title>
        <authorList>
            <person name="Lee S.D."/>
        </authorList>
    </citation>
    <scope>NUCLEOTIDE SEQUENCE</scope>
    <source>
        <strain evidence="3">D3-21</strain>
    </source>
</reference>
<comment type="caution">
    <text evidence="3">The sequence shown here is derived from an EMBL/GenBank/DDBJ whole genome shotgun (WGS) entry which is preliminary data.</text>
</comment>
<name>A0A9X4LXK5_9ACTN</name>
<dbReference type="CDD" id="cd08253">
    <property type="entry name" value="zeta_crystallin"/>
    <property type="match status" value="1"/>
</dbReference>
<dbReference type="InterPro" id="IPR051603">
    <property type="entry name" value="Zinc-ADH_QOR/CCCR"/>
</dbReference>